<feature type="non-terminal residue" evidence="2">
    <location>
        <position position="1"/>
    </location>
</feature>
<dbReference type="PROSITE" id="PS50022">
    <property type="entry name" value="FA58C_3"/>
    <property type="match status" value="1"/>
</dbReference>
<evidence type="ECO:0000313" key="2">
    <source>
        <dbReference type="EMBL" id="GBL86808.1"/>
    </source>
</evidence>
<dbReference type="Gene3D" id="2.60.120.260">
    <property type="entry name" value="Galactose-binding domain-like"/>
    <property type="match status" value="1"/>
</dbReference>
<dbReference type="SUPFAM" id="SSF49785">
    <property type="entry name" value="Galactose-binding domain-like"/>
    <property type="match status" value="1"/>
</dbReference>
<sequence length="126" mass="14238">VDFLEPRNVSAVVTKGIEANDYKVTKYKVTYSDDAEKWLPVTDDDGNVKFNKAVDWLSIPLSMWGYTSFYEGSMHEMLVTGYILLSSQLPCYPWFGHSVEHVHAGSETGVSFHRAAALRAHYFIGQ</sequence>
<reference evidence="2 3" key="1">
    <citation type="journal article" date="2019" name="Sci. Rep.">
        <title>Orb-weaving spider Araneus ventricosus genome elucidates the spidroin gene catalogue.</title>
        <authorList>
            <person name="Kono N."/>
            <person name="Nakamura H."/>
            <person name="Ohtoshi R."/>
            <person name="Moran D.A.P."/>
            <person name="Shinohara A."/>
            <person name="Yoshida Y."/>
            <person name="Fujiwara M."/>
            <person name="Mori M."/>
            <person name="Tomita M."/>
            <person name="Arakawa K."/>
        </authorList>
    </citation>
    <scope>NUCLEOTIDE SEQUENCE [LARGE SCALE GENOMIC DNA]</scope>
</reference>
<dbReference type="EMBL" id="BGPR01082360">
    <property type="protein sequence ID" value="GBL86808.1"/>
    <property type="molecule type" value="Genomic_DNA"/>
</dbReference>
<accession>A0A4Y2B486</accession>
<organism evidence="2 3">
    <name type="scientific">Araneus ventricosus</name>
    <name type="common">Orbweaver spider</name>
    <name type="synonym">Epeira ventricosa</name>
    <dbReference type="NCBI Taxonomy" id="182803"/>
    <lineage>
        <taxon>Eukaryota</taxon>
        <taxon>Metazoa</taxon>
        <taxon>Ecdysozoa</taxon>
        <taxon>Arthropoda</taxon>
        <taxon>Chelicerata</taxon>
        <taxon>Arachnida</taxon>
        <taxon>Araneae</taxon>
        <taxon>Araneomorphae</taxon>
        <taxon>Entelegynae</taxon>
        <taxon>Araneoidea</taxon>
        <taxon>Araneidae</taxon>
        <taxon>Araneus</taxon>
    </lineage>
</organism>
<evidence type="ECO:0000313" key="3">
    <source>
        <dbReference type="Proteomes" id="UP000499080"/>
    </source>
</evidence>
<feature type="domain" description="F5/8 type C" evidence="1">
    <location>
        <begin position="1"/>
        <end position="44"/>
    </location>
</feature>
<protein>
    <recommendedName>
        <fullName evidence="1">F5/8 type C domain-containing protein</fullName>
    </recommendedName>
</protein>
<dbReference type="InterPro" id="IPR008979">
    <property type="entry name" value="Galactose-bd-like_sf"/>
</dbReference>
<gene>
    <name evidence="2" type="ORF">AVEN_132749_1</name>
</gene>
<name>A0A4Y2B486_ARAVE</name>
<dbReference type="Pfam" id="PF00754">
    <property type="entry name" value="F5_F8_type_C"/>
    <property type="match status" value="1"/>
</dbReference>
<keyword evidence="3" id="KW-1185">Reference proteome</keyword>
<evidence type="ECO:0000259" key="1">
    <source>
        <dbReference type="PROSITE" id="PS50022"/>
    </source>
</evidence>
<proteinExistence type="predicted"/>
<dbReference type="AlphaFoldDB" id="A0A4Y2B486"/>
<dbReference type="InterPro" id="IPR000421">
    <property type="entry name" value="FA58C"/>
</dbReference>
<dbReference type="Proteomes" id="UP000499080">
    <property type="component" value="Unassembled WGS sequence"/>
</dbReference>
<comment type="caution">
    <text evidence="2">The sequence shown here is derived from an EMBL/GenBank/DDBJ whole genome shotgun (WGS) entry which is preliminary data.</text>
</comment>
<dbReference type="OrthoDB" id="6437241at2759"/>